<evidence type="ECO:0000313" key="6">
    <source>
        <dbReference type="Proteomes" id="UP001530400"/>
    </source>
</evidence>
<feature type="region of interest" description="Disordered" evidence="4">
    <location>
        <begin position="415"/>
        <end position="440"/>
    </location>
</feature>
<dbReference type="GO" id="GO:0008168">
    <property type="term" value="F:methyltransferase activity"/>
    <property type="evidence" value="ECO:0007669"/>
    <property type="project" value="UniProtKB-KW"/>
</dbReference>
<gene>
    <name evidence="5" type="ORF">ACHAWO_009783</name>
</gene>
<protein>
    <recommendedName>
        <fullName evidence="7">Methyltransferase type 11 domain-containing protein</fullName>
    </recommendedName>
</protein>
<dbReference type="PANTHER" id="PTHR12176:SF80">
    <property type="entry name" value="EEF1A LYSINE METHYLTRANSFERASE 4"/>
    <property type="match status" value="1"/>
</dbReference>
<comment type="caution">
    <text evidence="5">The sequence shown here is derived from an EMBL/GenBank/DDBJ whole genome shotgun (WGS) entry which is preliminary data.</text>
</comment>
<evidence type="ECO:0000256" key="1">
    <source>
        <dbReference type="ARBA" id="ARBA00008361"/>
    </source>
</evidence>
<feature type="region of interest" description="Disordered" evidence="4">
    <location>
        <begin position="375"/>
        <end position="396"/>
    </location>
</feature>
<feature type="region of interest" description="Disordered" evidence="4">
    <location>
        <begin position="113"/>
        <end position="166"/>
    </location>
</feature>
<organism evidence="5 6">
    <name type="scientific">Cyclotella atomus</name>
    <dbReference type="NCBI Taxonomy" id="382360"/>
    <lineage>
        <taxon>Eukaryota</taxon>
        <taxon>Sar</taxon>
        <taxon>Stramenopiles</taxon>
        <taxon>Ochrophyta</taxon>
        <taxon>Bacillariophyta</taxon>
        <taxon>Coscinodiscophyceae</taxon>
        <taxon>Thalassiosirophycidae</taxon>
        <taxon>Stephanodiscales</taxon>
        <taxon>Stephanodiscaceae</taxon>
        <taxon>Cyclotella</taxon>
    </lineage>
</organism>
<feature type="region of interest" description="Disordered" evidence="4">
    <location>
        <begin position="1"/>
        <end position="32"/>
    </location>
</feature>
<evidence type="ECO:0000313" key="5">
    <source>
        <dbReference type="EMBL" id="KAL3771623.1"/>
    </source>
</evidence>
<feature type="compositionally biased region" description="Polar residues" evidence="4">
    <location>
        <begin position="15"/>
        <end position="27"/>
    </location>
</feature>
<proteinExistence type="inferred from homology"/>
<keyword evidence="3" id="KW-0808">Transferase</keyword>
<dbReference type="EMBL" id="JALLPJ020001284">
    <property type="protein sequence ID" value="KAL3771623.1"/>
    <property type="molecule type" value="Genomic_DNA"/>
</dbReference>
<feature type="compositionally biased region" description="Acidic residues" evidence="4">
    <location>
        <begin position="115"/>
        <end position="132"/>
    </location>
</feature>
<evidence type="ECO:0008006" key="7">
    <source>
        <dbReference type="Google" id="ProtNLM"/>
    </source>
</evidence>
<dbReference type="InterPro" id="IPR029063">
    <property type="entry name" value="SAM-dependent_MTases_sf"/>
</dbReference>
<feature type="compositionally biased region" description="Basic and acidic residues" evidence="4">
    <location>
        <begin position="415"/>
        <end position="424"/>
    </location>
</feature>
<evidence type="ECO:0000256" key="3">
    <source>
        <dbReference type="ARBA" id="ARBA00022679"/>
    </source>
</evidence>
<sequence length="440" mass="48738">MKRKAPSKDIHIDTESSSSDAIKQSKPSIPDYGSKEYWEARYKSNLLSANDDINTASTNADEAEQGTRIVDGIELSTEVQAGHAWYFSYEELRPLILRLVVDCDDDKEEVKVDDYLSDEGSDGWEEVGDESVDVERLNDAREEEDEEPNSDAQSDSEAQETESTDGIDSLEAYLRQSTSESHPKTVLEIGCGDAPLGSSLTSELNSLQSSTGCNVRNIVSSVECVDYSKIVIDELKKQQQQEVDVANHSKEQYQPLYPKYTASDARQLPHAPNSISIILEKGTLDAMLSHPTEGVTNSIAMVKEMARVCKIGGAILIVSHLNARTGKGMGWVTDVLLVGLKEEWVERRKIQKQQLDNSNSSNSEVLWSIEVHGGEEAKDADNSEEDSEEHESSYGPAVYILKKKGVASSIFQQIMEKKKQKSGDDNEDSPPVKLEFLSYS</sequence>
<keyword evidence="6" id="KW-1185">Reference proteome</keyword>
<reference evidence="5 6" key="1">
    <citation type="submission" date="2024-10" db="EMBL/GenBank/DDBJ databases">
        <title>Updated reference genomes for cyclostephanoid diatoms.</title>
        <authorList>
            <person name="Roberts W.R."/>
            <person name="Alverson A.J."/>
        </authorList>
    </citation>
    <scope>NUCLEOTIDE SEQUENCE [LARGE SCALE GENOMIC DNA]</scope>
    <source>
        <strain evidence="5 6">AJA010-31</strain>
    </source>
</reference>
<feature type="compositionally biased region" description="Basic and acidic residues" evidence="4">
    <location>
        <begin position="1"/>
        <end position="14"/>
    </location>
</feature>
<accession>A0ABD3N8F9</accession>
<dbReference type="AlphaFoldDB" id="A0ABD3N8F9"/>
<keyword evidence="2" id="KW-0489">Methyltransferase</keyword>
<name>A0ABD3N8F9_9STRA</name>
<dbReference type="Proteomes" id="UP001530400">
    <property type="component" value="Unassembled WGS sequence"/>
</dbReference>
<evidence type="ECO:0000256" key="2">
    <source>
        <dbReference type="ARBA" id="ARBA00022603"/>
    </source>
</evidence>
<dbReference type="InterPro" id="IPR051419">
    <property type="entry name" value="Lys/N-term_MeTrsfase_sf"/>
</dbReference>
<comment type="similarity">
    <text evidence="1">Belongs to the methyltransferase superfamily.</text>
</comment>
<dbReference type="SUPFAM" id="SSF53335">
    <property type="entry name" value="S-adenosyl-L-methionine-dependent methyltransferases"/>
    <property type="match status" value="1"/>
</dbReference>
<dbReference type="GO" id="GO:0032259">
    <property type="term" value="P:methylation"/>
    <property type="evidence" value="ECO:0007669"/>
    <property type="project" value="UniProtKB-KW"/>
</dbReference>
<evidence type="ECO:0000256" key="4">
    <source>
        <dbReference type="SAM" id="MobiDB-lite"/>
    </source>
</evidence>
<dbReference type="PANTHER" id="PTHR12176">
    <property type="entry name" value="SAM-DEPENDENT METHYLTRANSFERASE SUPERFAMILY PROTEIN"/>
    <property type="match status" value="1"/>
</dbReference>
<dbReference type="Gene3D" id="3.40.50.150">
    <property type="entry name" value="Vaccinia Virus protein VP39"/>
    <property type="match status" value="1"/>
</dbReference>